<sequence>MRPSPPTPSPPIKDHPTRPSSPALPNPSHHLTQTSRNRREHPSLPLLDLARWLSRRSLLPFPLLDPSNTGPRNSNNYSSPQRTPNSEDHPDFHINVGTAIRTIREELPHFFSHGLHNMDIYSEAITFAEPYHLQLKCRGRKTYGAIASVSRAALRLYFDSGTVDIIKITQVRGSGGIRGDDDSPTSPDDSQPTHKSPESEPSSPSSSSISSYEPLRLIVRWIFEGTPRHLLIANAGDSLNTPRSVYEGVFVYTFDKEGRIADHTLQSIYPSPPLFNGVKWFRGAPQEVAPGVNMSVERVRVREDRRIRRDD</sequence>
<feature type="compositionally biased region" description="Low complexity" evidence="1">
    <location>
        <begin position="199"/>
        <end position="210"/>
    </location>
</feature>
<dbReference type="Pfam" id="PF10184">
    <property type="entry name" value="DUF2358"/>
    <property type="match status" value="1"/>
</dbReference>
<dbReference type="AlphaFoldDB" id="A0AAD5X6G6"/>
<dbReference type="PANTHER" id="PTHR31094">
    <property type="entry name" value="RIKEN CDNA 2310061I04 GENE"/>
    <property type="match status" value="1"/>
</dbReference>
<proteinExistence type="predicted"/>
<evidence type="ECO:0000313" key="2">
    <source>
        <dbReference type="EMBL" id="KAJ3057143.1"/>
    </source>
</evidence>
<comment type="caution">
    <text evidence="2">The sequence shown here is derived from an EMBL/GenBank/DDBJ whole genome shotgun (WGS) entry which is preliminary data.</text>
</comment>
<dbReference type="EMBL" id="JADGJD010000010">
    <property type="protein sequence ID" value="KAJ3057143.1"/>
    <property type="molecule type" value="Genomic_DNA"/>
</dbReference>
<dbReference type="PANTHER" id="PTHR31094:SF2">
    <property type="entry name" value="RIKEN CDNA 2310061I04 GENE"/>
    <property type="match status" value="1"/>
</dbReference>
<feature type="compositionally biased region" description="Pro residues" evidence="1">
    <location>
        <begin position="1"/>
        <end position="11"/>
    </location>
</feature>
<reference evidence="2" key="1">
    <citation type="submission" date="2020-05" db="EMBL/GenBank/DDBJ databases">
        <title>Phylogenomic resolution of chytrid fungi.</title>
        <authorList>
            <person name="Stajich J.E."/>
            <person name="Amses K."/>
            <person name="Simmons R."/>
            <person name="Seto K."/>
            <person name="Myers J."/>
            <person name="Bonds A."/>
            <person name="Quandt C.A."/>
            <person name="Barry K."/>
            <person name="Liu P."/>
            <person name="Grigoriev I."/>
            <person name="Longcore J.E."/>
            <person name="James T.Y."/>
        </authorList>
    </citation>
    <scope>NUCLEOTIDE SEQUENCE</scope>
    <source>
        <strain evidence="2">JEL0318</strain>
    </source>
</reference>
<feature type="region of interest" description="Disordered" evidence="1">
    <location>
        <begin position="1"/>
        <end position="42"/>
    </location>
</feature>
<feature type="compositionally biased region" description="Polar residues" evidence="1">
    <location>
        <begin position="68"/>
        <end position="84"/>
    </location>
</feature>
<evidence type="ECO:0000313" key="3">
    <source>
        <dbReference type="Proteomes" id="UP001212841"/>
    </source>
</evidence>
<name>A0AAD5X6G6_9FUNG</name>
<organism evidence="2 3">
    <name type="scientific">Rhizophlyctis rosea</name>
    <dbReference type="NCBI Taxonomy" id="64517"/>
    <lineage>
        <taxon>Eukaryota</taxon>
        <taxon>Fungi</taxon>
        <taxon>Fungi incertae sedis</taxon>
        <taxon>Chytridiomycota</taxon>
        <taxon>Chytridiomycota incertae sedis</taxon>
        <taxon>Chytridiomycetes</taxon>
        <taxon>Rhizophlyctidales</taxon>
        <taxon>Rhizophlyctidaceae</taxon>
        <taxon>Rhizophlyctis</taxon>
    </lineage>
</organism>
<evidence type="ECO:0000256" key="1">
    <source>
        <dbReference type="SAM" id="MobiDB-lite"/>
    </source>
</evidence>
<dbReference type="InterPro" id="IPR018790">
    <property type="entry name" value="DUF2358"/>
</dbReference>
<gene>
    <name evidence="2" type="ORF">HK097_000071</name>
</gene>
<dbReference type="Proteomes" id="UP001212841">
    <property type="component" value="Unassembled WGS sequence"/>
</dbReference>
<accession>A0AAD5X6G6</accession>
<keyword evidence="3" id="KW-1185">Reference proteome</keyword>
<feature type="region of interest" description="Disordered" evidence="1">
    <location>
        <begin position="173"/>
        <end position="210"/>
    </location>
</feature>
<feature type="region of interest" description="Disordered" evidence="1">
    <location>
        <begin position="63"/>
        <end position="90"/>
    </location>
</feature>
<protein>
    <submittedName>
        <fullName evidence="2">Uncharacterized protein</fullName>
    </submittedName>
</protein>